<evidence type="ECO:0000313" key="1">
    <source>
        <dbReference type="EMBL" id="MBV7268366.1"/>
    </source>
</evidence>
<organism evidence="1 2">
    <name type="scientific">Winogradskyella luteola</name>
    <dbReference type="NCBI Taxonomy" id="2828330"/>
    <lineage>
        <taxon>Bacteria</taxon>
        <taxon>Pseudomonadati</taxon>
        <taxon>Bacteroidota</taxon>
        <taxon>Flavobacteriia</taxon>
        <taxon>Flavobacteriales</taxon>
        <taxon>Flavobacteriaceae</taxon>
        <taxon>Winogradskyella</taxon>
    </lineage>
</organism>
<evidence type="ECO:0000313" key="2">
    <source>
        <dbReference type="Proteomes" id="UP001138894"/>
    </source>
</evidence>
<proteinExistence type="predicted"/>
<comment type="caution">
    <text evidence="1">The sequence shown here is derived from an EMBL/GenBank/DDBJ whole genome shotgun (WGS) entry which is preliminary data.</text>
</comment>
<dbReference type="AlphaFoldDB" id="A0A9X1F6N9"/>
<keyword evidence="2" id="KW-1185">Reference proteome</keyword>
<name>A0A9X1F6N9_9FLAO</name>
<dbReference type="RefSeq" id="WP_218544921.1">
    <property type="nucleotide sequence ID" value="NZ_JAGSPD010000003.1"/>
</dbReference>
<dbReference type="Proteomes" id="UP001138894">
    <property type="component" value="Unassembled WGS sequence"/>
</dbReference>
<accession>A0A9X1F6N9</accession>
<sequence length="95" mass="10822">MATETDFLLDENDDIIIANGDLLIGESLTQEVSLILRVNQGEFKNDPLIGANLIQLVKTNVSNSELKKRVKLHLQRDGKDYNQIKDFINLKRQVE</sequence>
<reference evidence="1" key="1">
    <citation type="submission" date="2021-04" db="EMBL/GenBank/DDBJ databases">
        <authorList>
            <person name="Pira H."/>
            <person name="Risdian C."/>
            <person name="Wink J."/>
        </authorList>
    </citation>
    <scope>NUCLEOTIDE SEQUENCE</scope>
    <source>
        <strain evidence="1">WHY3</strain>
    </source>
</reference>
<protein>
    <submittedName>
        <fullName evidence="1">Uncharacterized protein</fullName>
    </submittedName>
</protein>
<dbReference type="EMBL" id="JAGSPD010000003">
    <property type="protein sequence ID" value="MBV7268366.1"/>
    <property type="molecule type" value="Genomic_DNA"/>
</dbReference>
<gene>
    <name evidence="1" type="ORF">KCG49_04055</name>
</gene>